<gene>
    <name evidence="1" type="ORF">EV182_007844</name>
</gene>
<proteinExistence type="predicted"/>
<keyword evidence="2" id="KW-1185">Reference proteome</keyword>
<feature type="non-terminal residue" evidence="1">
    <location>
        <position position="243"/>
    </location>
</feature>
<sequence>MHTHRFRTSHSRSITERGGTTKEWADEHEREAKLLVSEGCIRRDVDEVLGLLRPRNQAVVECASHIAADIAGQLDSLVLSSSEKGVEDILPWIVPPSPHEAEMKKNKNKVKEEEKPEAAVFETERDMYPSIIAFINFVAKKLQHSLPTADRCNSNSLPLSSPTPIPTPPRLICACKKADVKSEGSDGSTRIDIGLVEMSPDETLANVAKSPSYYELFTVLEAKGSVSKENRVFEQLLVYTWQL</sequence>
<reference evidence="1" key="1">
    <citation type="submission" date="2022-06" db="EMBL/GenBank/DDBJ databases">
        <title>Phylogenomic reconstructions and comparative analyses of Kickxellomycotina fungi.</title>
        <authorList>
            <person name="Reynolds N.K."/>
            <person name="Stajich J.E."/>
            <person name="Barry K."/>
            <person name="Grigoriev I.V."/>
            <person name="Crous P."/>
            <person name="Smith M.E."/>
        </authorList>
    </citation>
    <scope>NUCLEOTIDE SEQUENCE</scope>
    <source>
        <strain evidence="1">RSA 2271</strain>
    </source>
</reference>
<dbReference type="EMBL" id="JAMZIH010003796">
    <property type="protein sequence ID" value="KAJ1676609.1"/>
    <property type="molecule type" value="Genomic_DNA"/>
</dbReference>
<evidence type="ECO:0000313" key="2">
    <source>
        <dbReference type="Proteomes" id="UP001145114"/>
    </source>
</evidence>
<organism evidence="1 2">
    <name type="scientific">Spiromyces aspiralis</name>
    <dbReference type="NCBI Taxonomy" id="68401"/>
    <lineage>
        <taxon>Eukaryota</taxon>
        <taxon>Fungi</taxon>
        <taxon>Fungi incertae sedis</taxon>
        <taxon>Zoopagomycota</taxon>
        <taxon>Kickxellomycotina</taxon>
        <taxon>Kickxellomycetes</taxon>
        <taxon>Kickxellales</taxon>
        <taxon>Kickxellaceae</taxon>
        <taxon>Spiromyces</taxon>
    </lineage>
</organism>
<protein>
    <submittedName>
        <fullName evidence="1">Uncharacterized protein</fullName>
    </submittedName>
</protein>
<accession>A0ACC1HQH3</accession>
<name>A0ACC1HQH3_9FUNG</name>
<evidence type="ECO:0000313" key="1">
    <source>
        <dbReference type="EMBL" id="KAJ1676609.1"/>
    </source>
</evidence>
<dbReference type="Proteomes" id="UP001145114">
    <property type="component" value="Unassembled WGS sequence"/>
</dbReference>
<comment type="caution">
    <text evidence="1">The sequence shown here is derived from an EMBL/GenBank/DDBJ whole genome shotgun (WGS) entry which is preliminary data.</text>
</comment>